<feature type="domain" description="NAD-dependent epimerase/dehydratase" evidence="2">
    <location>
        <begin position="17"/>
        <end position="262"/>
    </location>
</feature>
<proteinExistence type="inferred from homology"/>
<evidence type="ECO:0000256" key="1">
    <source>
        <dbReference type="ARBA" id="ARBA00007637"/>
    </source>
</evidence>
<dbReference type="AlphaFoldDB" id="A0A7S1PE83"/>
<sequence length="365" mass="41127">MPSGLTAEQLNEGKMKIIVTGGAGLIGRPLSEYLVGKGHEVHVIDDFSNSENNLKDPIITHTCDLTQKDKTVELITTIKPDIIYHLACHPYEGLSQFCPYDVSMTTFIATINTLIGAVNAKTVKRFVNYSSMARYGVGHVKDDGTVKGAPFYEDYRPHPEDVYACAKVGAERSAQILCELHDIEWVNCVPHNVYGEANKMALSDPYRGFLLIWTNSLLRGRPFFIYGDGTQKRAPSYVGDCVGPMALLGFSPKVISQTVNIGALKEYELNEIADIVREEFTKVTGRETKEPVHTEPRPCEVKDAWCSIEKSVELLDYDDKIQLREGVHNLIQWAYEHFPEGLDSRYLHQFDIEDKAPRVWIEKKL</sequence>
<reference evidence="3" key="1">
    <citation type="submission" date="2021-01" db="EMBL/GenBank/DDBJ databases">
        <authorList>
            <person name="Corre E."/>
            <person name="Pelletier E."/>
            <person name="Niang G."/>
            <person name="Scheremetjew M."/>
            <person name="Finn R."/>
            <person name="Kale V."/>
            <person name="Holt S."/>
            <person name="Cochrane G."/>
            <person name="Meng A."/>
            <person name="Brown T."/>
            <person name="Cohen L."/>
        </authorList>
    </citation>
    <scope>NUCLEOTIDE SEQUENCE</scope>
    <source>
        <strain evidence="3">WS</strain>
    </source>
</reference>
<dbReference type="PANTHER" id="PTHR43000">
    <property type="entry name" value="DTDP-D-GLUCOSE 4,6-DEHYDRATASE-RELATED"/>
    <property type="match status" value="1"/>
</dbReference>
<dbReference type="Pfam" id="PF01370">
    <property type="entry name" value="Epimerase"/>
    <property type="match status" value="1"/>
</dbReference>
<protein>
    <recommendedName>
        <fullName evidence="2">NAD-dependent epimerase/dehydratase domain-containing protein</fullName>
    </recommendedName>
</protein>
<evidence type="ECO:0000313" key="3">
    <source>
        <dbReference type="EMBL" id="CAD9077806.1"/>
    </source>
</evidence>
<dbReference type="InterPro" id="IPR036291">
    <property type="entry name" value="NAD(P)-bd_dom_sf"/>
</dbReference>
<gene>
    <name evidence="3" type="ORF">PCOS0759_LOCUS1038</name>
</gene>
<name>A0A7S1PE83_9EUKA</name>
<dbReference type="Gene3D" id="3.40.50.720">
    <property type="entry name" value="NAD(P)-binding Rossmann-like Domain"/>
    <property type="match status" value="1"/>
</dbReference>
<dbReference type="SUPFAM" id="SSF51735">
    <property type="entry name" value="NAD(P)-binding Rossmann-fold domains"/>
    <property type="match status" value="1"/>
</dbReference>
<dbReference type="InterPro" id="IPR001509">
    <property type="entry name" value="Epimerase_deHydtase"/>
</dbReference>
<comment type="similarity">
    <text evidence="1">Belongs to the NAD(P)-dependent epimerase/dehydratase family.</text>
</comment>
<accession>A0A7S1PE83</accession>
<dbReference type="EMBL" id="HBGD01001293">
    <property type="protein sequence ID" value="CAD9077806.1"/>
    <property type="molecule type" value="Transcribed_RNA"/>
</dbReference>
<evidence type="ECO:0000259" key="2">
    <source>
        <dbReference type="Pfam" id="PF01370"/>
    </source>
</evidence>
<organism evidence="3">
    <name type="scientific">Percolomonas cosmopolitus</name>
    <dbReference type="NCBI Taxonomy" id="63605"/>
    <lineage>
        <taxon>Eukaryota</taxon>
        <taxon>Discoba</taxon>
        <taxon>Heterolobosea</taxon>
        <taxon>Tetramitia</taxon>
        <taxon>Eutetramitia</taxon>
        <taxon>Percolomonadidae</taxon>
        <taxon>Percolomonas</taxon>
    </lineage>
</organism>